<dbReference type="Proteomes" id="UP000241818">
    <property type="component" value="Unassembled WGS sequence"/>
</dbReference>
<dbReference type="EMBL" id="KZ679007">
    <property type="protein sequence ID" value="PSS25092.1"/>
    <property type="molecule type" value="Genomic_DNA"/>
</dbReference>
<evidence type="ECO:0000313" key="4">
    <source>
        <dbReference type="Proteomes" id="UP000241818"/>
    </source>
</evidence>
<dbReference type="PANTHER" id="PTHR15682:SF2">
    <property type="entry name" value="UNHEALTHY RIBOSOME BIOGENESIS PROTEIN 2 HOMOLOG"/>
    <property type="match status" value="1"/>
</dbReference>
<dbReference type="OrthoDB" id="160374at2759"/>
<feature type="compositionally biased region" description="Polar residues" evidence="1">
    <location>
        <begin position="128"/>
        <end position="149"/>
    </location>
</feature>
<feature type="region of interest" description="Disordered" evidence="1">
    <location>
        <begin position="127"/>
        <end position="169"/>
    </location>
</feature>
<reference evidence="3 4" key="1">
    <citation type="journal article" date="2018" name="New Phytol.">
        <title>Comparative genomics and transcriptomics depict ericoid mycorrhizal fungi as versatile saprotrophs and plant mutualists.</title>
        <authorList>
            <person name="Martino E."/>
            <person name="Morin E."/>
            <person name="Grelet G.A."/>
            <person name="Kuo A."/>
            <person name="Kohler A."/>
            <person name="Daghino S."/>
            <person name="Barry K.W."/>
            <person name="Cichocki N."/>
            <person name="Clum A."/>
            <person name="Dockter R.B."/>
            <person name="Hainaut M."/>
            <person name="Kuo R.C."/>
            <person name="LaButti K."/>
            <person name="Lindahl B.D."/>
            <person name="Lindquist E.A."/>
            <person name="Lipzen A."/>
            <person name="Khouja H.R."/>
            <person name="Magnuson J."/>
            <person name="Murat C."/>
            <person name="Ohm R.A."/>
            <person name="Singer S.W."/>
            <person name="Spatafora J.W."/>
            <person name="Wang M."/>
            <person name="Veneault-Fourrey C."/>
            <person name="Henrissat B."/>
            <person name="Grigoriev I.V."/>
            <person name="Martin F.M."/>
            <person name="Perotto S."/>
        </authorList>
    </citation>
    <scope>NUCLEOTIDE SEQUENCE [LARGE SCALE GENOMIC DNA]</scope>
    <source>
        <strain evidence="3 4">ATCC 22711</strain>
    </source>
</reference>
<evidence type="ECO:0000313" key="3">
    <source>
        <dbReference type="EMBL" id="PSS25092.1"/>
    </source>
</evidence>
<gene>
    <name evidence="3" type="ORF">M430DRAFT_198323</name>
</gene>
<dbReference type="Pfam" id="PF10441">
    <property type="entry name" value="Urb2"/>
    <property type="match status" value="1"/>
</dbReference>
<dbReference type="RefSeq" id="XP_024723691.1">
    <property type="nucleotide sequence ID" value="XM_024864163.1"/>
</dbReference>
<dbReference type="InterPro" id="IPR018849">
    <property type="entry name" value="Urb2/Npa2_C"/>
</dbReference>
<dbReference type="PANTHER" id="PTHR15682">
    <property type="entry name" value="UNHEALTHY RIBOSOME BIOGENESIS PROTEIN 2 HOMOLOG"/>
    <property type="match status" value="1"/>
</dbReference>
<proteinExistence type="predicted"/>
<evidence type="ECO:0000259" key="2">
    <source>
        <dbReference type="Pfam" id="PF10441"/>
    </source>
</evidence>
<dbReference type="InParanoid" id="A0A2T3B9U2"/>
<organism evidence="3 4">
    <name type="scientific">Amorphotheca resinae ATCC 22711</name>
    <dbReference type="NCBI Taxonomy" id="857342"/>
    <lineage>
        <taxon>Eukaryota</taxon>
        <taxon>Fungi</taxon>
        <taxon>Dikarya</taxon>
        <taxon>Ascomycota</taxon>
        <taxon>Pezizomycotina</taxon>
        <taxon>Leotiomycetes</taxon>
        <taxon>Helotiales</taxon>
        <taxon>Amorphothecaceae</taxon>
        <taxon>Amorphotheca</taxon>
    </lineage>
</organism>
<dbReference type="InterPro" id="IPR052609">
    <property type="entry name" value="Ribosome_Biogenesis_Reg"/>
</dbReference>
<dbReference type="STRING" id="857342.A0A2T3B9U2"/>
<dbReference type="GeneID" id="36572244"/>
<accession>A0A2T3B9U2</accession>
<protein>
    <recommendedName>
        <fullName evidence="2">Nucleolar 27S pre-rRNA processing Urb2/Npa2 C-terminal domain-containing protein</fullName>
    </recommendedName>
</protein>
<name>A0A2T3B9U2_AMORE</name>
<feature type="domain" description="Nucleolar 27S pre-rRNA processing Urb2/Npa2 C-terminal" evidence="2">
    <location>
        <begin position="1228"/>
        <end position="1455"/>
    </location>
</feature>
<dbReference type="GO" id="GO:0042254">
    <property type="term" value="P:ribosome biogenesis"/>
    <property type="evidence" value="ECO:0007669"/>
    <property type="project" value="TreeGrafter"/>
</dbReference>
<keyword evidence="4" id="KW-1185">Reference proteome</keyword>
<sequence>MASTSRAAQEKLAELEKGSAPFEDQLVEAVKFIGGGINFDGKHGFKIDDPGKQPNSAAFHGREEWLLRWLLKKLQAPKDDIPRKTPASWRLLAHLLQTIPIPNAARILQERKFMAILRQTLEEAQKAASDTSRSISGDRTSSDSTLVEETSSKVSRKRKRSGELVTNPTGTGDLGLGELLEAIYEAIAGMQRSTNVNLVIVEKGRSAAFTTEYMKTVMRTTAEEAAKILGLWLSLSRILHSQRGVREPVGETWLSQFLQIWDYHAPGTDDLMQYSLHCSHGLISLLKAVKSGEIQNQDWLPILEEQVARNIILPAKAANLDDPESDLLNTLTRVSIIQDSANAPLQFEVAIRSIQPRGSRRRMPHDDAWLQTVFDTLVKAMPNTRFEQNSKAIRCMLHCAIDHKVSLELPALRSITSTYALSEGTTNWDLLHTIIILDANVFLIPDEEKNLLQEVLTRITTASVDPSWSEISGQVVTGVVVPLMKEFANARDLSGFIHHWFAQLVEFERLRKAKRKQPSTAIFSAWEDEALQVELSKLLEPSLTLRQITDILEFLNEQVAKSPDAVCVILEAIASSISHAEVVDAVQLRLYHIMFDNMSSEKLDSRYKWRSWRILSRSLSWMTSSGLNEIVKLWEEQAKPFDLLSGRLATGRLLEAGDGNTIDLETLESLRCICAAWETVEEWSPLKSLAKPSMLNFLQCLARDIKSFLRDLRKSRQLGEEVCGPNLNTQYRGMGWMLWSCVRCIFVEYPKVFGLGLELPDNTFREMLQNVFWIASASLPGVIPGDSNTWLRTNPDAFPGLWVSSLLSPAVQNNEALSGQMIDIMLLSETNIENPLVKSPNTNAFSVRSLLQIPLDVFSRKDRIRIRQSWLYAPKGPGEKEDASQSPSYELTALNSEVLSLKSRIMQLPPSYEGMKYEDLIHLAEALANPKVPISNPQVNLAEFKRLAELTLFHMTANLDQPRSQEYVSDVISHIREKSKTGSGEKVKHKDRWNFALVTLLQVVLTALSAKATALDSHGIISDSELESIADLIKKSLLAQLKRLLEKGKKSSKSSDENGKDLQLLCIIDALSALSVDGTKLAKLADEVESFIASLKETEHEVATRLATFMSIHARDADGELLNKELAGDTSTIYGRQGISEKVTALAKGKNQQQKLDLLKLTFGDEMVGLSQLDKLLAARQVIMTCEDSRRSSKDDEDDEEAFDLSKAYYILCDKLWKATSVRQFLLLSETMEMMLRTKVRSISQWNIDSTLGSITIICSRSGPSLRPIRAGTIYLHLCHLLQAVLTEHRLKLQGHFHLVVQCMQALLRCLFIPLPHTSTKFAKLFPTPPWLASPRHQLKALHAAAFTRLVTLICDPSVSSVARAQHNNLTSATDKAKRMAGQHMQFVLTTYIKFQLEMRMLPEVREKMVPGLYAIFDTTTPEMRRMIGDGLDSSGRAVFGTLYRDYLKFGKWKGS</sequence>
<evidence type="ECO:0000256" key="1">
    <source>
        <dbReference type="SAM" id="MobiDB-lite"/>
    </source>
</evidence>
<dbReference type="GO" id="GO:0005730">
    <property type="term" value="C:nucleolus"/>
    <property type="evidence" value="ECO:0007669"/>
    <property type="project" value="TreeGrafter"/>
</dbReference>